<name>A0A261XV99_9FUNG</name>
<proteinExistence type="predicted"/>
<sequence length="178" mass="19954">MDEKPTGTKDLEPAYNEKGDAFEAESGEGIGEFLELHPDGDEAEILTDEAQGVFSYLDLIHSTIPELDDLNMPLFTFRTVILGLETSSCDHLSPLHPYYRLHPWQCNKVIPKSRFFNPGPFTIKEHVVISMTATSAAASAFLFASLATNEFDDYTVPTRVNHSREAIVVQLYTHWFGT</sequence>
<evidence type="ECO:0000313" key="2">
    <source>
        <dbReference type="Proteomes" id="UP000242875"/>
    </source>
</evidence>
<keyword evidence="2" id="KW-1185">Reference proteome</keyword>
<reference evidence="1 2" key="1">
    <citation type="journal article" date="2017" name="Mycologia">
        <title>Bifiguratus adelaidae, gen. et sp. nov., a new member of Mucoromycotina in endophytic and soil-dwelling habitats.</title>
        <authorList>
            <person name="Torres-Cruz T.J."/>
            <person name="Billingsley Tobias T.L."/>
            <person name="Almatruk M."/>
            <person name="Hesse C."/>
            <person name="Kuske C.R."/>
            <person name="Desiro A."/>
            <person name="Benucci G.M."/>
            <person name="Bonito G."/>
            <person name="Stajich J.E."/>
            <person name="Dunlap C."/>
            <person name="Arnold A.E."/>
            <person name="Porras-Alfaro A."/>
        </authorList>
    </citation>
    <scope>NUCLEOTIDE SEQUENCE [LARGE SCALE GENOMIC DNA]</scope>
    <source>
        <strain evidence="1 2">AZ0501</strain>
    </source>
</reference>
<accession>A0A261XV99</accession>
<gene>
    <name evidence="1" type="ORF">BZG36_04821</name>
</gene>
<organism evidence="1 2">
    <name type="scientific">Bifiguratus adelaidae</name>
    <dbReference type="NCBI Taxonomy" id="1938954"/>
    <lineage>
        <taxon>Eukaryota</taxon>
        <taxon>Fungi</taxon>
        <taxon>Fungi incertae sedis</taxon>
        <taxon>Mucoromycota</taxon>
        <taxon>Mucoromycotina</taxon>
        <taxon>Endogonomycetes</taxon>
        <taxon>Endogonales</taxon>
        <taxon>Endogonales incertae sedis</taxon>
        <taxon>Bifiguratus</taxon>
    </lineage>
</organism>
<evidence type="ECO:0000313" key="1">
    <source>
        <dbReference type="EMBL" id="OZJ02287.1"/>
    </source>
</evidence>
<dbReference type="Proteomes" id="UP000242875">
    <property type="component" value="Unassembled WGS sequence"/>
</dbReference>
<dbReference type="AlphaFoldDB" id="A0A261XV99"/>
<dbReference type="EMBL" id="MVBO01000168">
    <property type="protein sequence ID" value="OZJ02287.1"/>
    <property type="molecule type" value="Genomic_DNA"/>
</dbReference>
<dbReference type="OrthoDB" id="9986677at2759"/>
<protein>
    <submittedName>
        <fullName evidence="1">Uncharacterized protein</fullName>
    </submittedName>
</protein>
<comment type="caution">
    <text evidence="1">The sequence shown here is derived from an EMBL/GenBank/DDBJ whole genome shotgun (WGS) entry which is preliminary data.</text>
</comment>